<evidence type="ECO:0000256" key="5">
    <source>
        <dbReference type="ARBA" id="ARBA00023237"/>
    </source>
</evidence>
<evidence type="ECO:0000313" key="9">
    <source>
        <dbReference type="EMBL" id="MET6999058.1"/>
    </source>
</evidence>
<feature type="domain" description="SusD-like N-terminal" evidence="8">
    <location>
        <begin position="102"/>
        <end position="234"/>
    </location>
</feature>
<accession>A0ABV2T7Q6</accession>
<organism evidence="9 10">
    <name type="scientific">Chitinophaga defluvii</name>
    <dbReference type="NCBI Taxonomy" id="3163343"/>
    <lineage>
        <taxon>Bacteria</taxon>
        <taxon>Pseudomonadati</taxon>
        <taxon>Bacteroidota</taxon>
        <taxon>Chitinophagia</taxon>
        <taxon>Chitinophagales</taxon>
        <taxon>Chitinophagaceae</taxon>
        <taxon>Chitinophaga</taxon>
    </lineage>
</organism>
<reference evidence="9 10" key="1">
    <citation type="submission" date="2024-06" db="EMBL/GenBank/DDBJ databases">
        <title>Chitinophaga defluvii sp. nov., isolated from municipal sewage.</title>
        <authorList>
            <person name="Zhang L."/>
        </authorList>
    </citation>
    <scope>NUCLEOTIDE SEQUENCE [LARGE SCALE GENOMIC DNA]</scope>
    <source>
        <strain evidence="9 10">H8</strain>
    </source>
</reference>
<comment type="caution">
    <text evidence="9">The sequence shown here is derived from an EMBL/GenBank/DDBJ whole genome shotgun (WGS) entry which is preliminary data.</text>
</comment>
<dbReference type="RefSeq" id="WP_354661624.1">
    <property type="nucleotide sequence ID" value="NZ_JBEXAC010000002.1"/>
</dbReference>
<dbReference type="Pfam" id="PF14322">
    <property type="entry name" value="SusD-like_3"/>
    <property type="match status" value="1"/>
</dbReference>
<evidence type="ECO:0000313" key="10">
    <source>
        <dbReference type="Proteomes" id="UP001549749"/>
    </source>
</evidence>
<keyword evidence="3" id="KW-0732">Signal</keyword>
<evidence type="ECO:0000256" key="4">
    <source>
        <dbReference type="ARBA" id="ARBA00023136"/>
    </source>
</evidence>
<comment type="similarity">
    <text evidence="2">Belongs to the SusD family.</text>
</comment>
<keyword evidence="5" id="KW-0998">Cell outer membrane</keyword>
<protein>
    <submittedName>
        <fullName evidence="9">RagB/SusD family nutrient uptake outer membrane protein</fullName>
    </submittedName>
</protein>
<name>A0ABV2T7Q6_9BACT</name>
<dbReference type="InterPro" id="IPR012944">
    <property type="entry name" value="SusD_RagB_dom"/>
</dbReference>
<keyword evidence="6" id="KW-1133">Transmembrane helix</keyword>
<feature type="transmembrane region" description="Helical" evidence="6">
    <location>
        <begin position="7"/>
        <end position="23"/>
    </location>
</feature>
<dbReference type="InterPro" id="IPR033985">
    <property type="entry name" value="SusD-like_N"/>
</dbReference>
<evidence type="ECO:0000256" key="2">
    <source>
        <dbReference type="ARBA" id="ARBA00006275"/>
    </source>
</evidence>
<evidence type="ECO:0000259" key="8">
    <source>
        <dbReference type="Pfam" id="PF14322"/>
    </source>
</evidence>
<keyword evidence="10" id="KW-1185">Reference proteome</keyword>
<evidence type="ECO:0000259" key="7">
    <source>
        <dbReference type="Pfam" id="PF07980"/>
    </source>
</evidence>
<gene>
    <name evidence="9" type="ORF">ABR189_16850</name>
</gene>
<dbReference type="SUPFAM" id="SSF48452">
    <property type="entry name" value="TPR-like"/>
    <property type="match status" value="1"/>
</dbReference>
<comment type="subcellular location">
    <subcellularLocation>
        <location evidence="1">Cell outer membrane</location>
    </subcellularLocation>
</comment>
<dbReference type="Pfam" id="PF07980">
    <property type="entry name" value="SusD_RagB"/>
    <property type="match status" value="1"/>
</dbReference>
<proteinExistence type="inferred from homology"/>
<dbReference type="EMBL" id="JBEXAC010000002">
    <property type="protein sequence ID" value="MET6999058.1"/>
    <property type="molecule type" value="Genomic_DNA"/>
</dbReference>
<dbReference type="Gene3D" id="1.25.40.390">
    <property type="match status" value="1"/>
</dbReference>
<evidence type="ECO:0000256" key="1">
    <source>
        <dbReference type="ARBA" id="ARBA00004442"/>
    </source>
</evidence>
<sequence>MKLCVRYIGGVLIGMLLIAGLPACNNRLDVKPGTGIGPGQILTAGDVEATLIGAYTNLQQFEAFGEQYFLISDLLANDKEILLVGNAVPYLEVASRQQQKNSVIAEQIWAGGFRTINAVNLVLSKQHLLAAANKDQIVAEAKFIRGITYYMLSGLYGKPYSAGNQTVNLTVPLILEPVISVQDIEKVKLPRATVAVMYAQIEEDLKAGATYMQPDNGTRANRFAAFAFLSRLYLAEGKYKEAAAMADSVITKGGFVLSPTFEKAFNNTANSTEDIFAIQQTAQSSGGSSNNGLITFYTSARAGRGDAQVDVRQLSLYEDGDSRKDFIYDGYSSSGSTGKYTGKWKQQYTNIPVIRLAEMYLTRAEANLRAGTVVGDTPLNDVNAVRGRSNAGQLGSVTADEVVAERFRELVYEGDKLWTVKRLKLDVGSRAYDHPKLILPVPQREIASNPKLEQNKDY</sequence>
<keyword evidence="4 6" id="KW-0472">Membrane</keyword>
<evidence type="ECO:0000256" key="6">
    <source>
        <dbReference type="SAM" id="Phobius"/>
    </source>
</evidence>
<evidence type="ECO:0000256" key="3">
    <source>
        <dbReference type="ARBA" id="ARBA00022729"/>
    </source>
</evidence>
<feature type="domain" description="RagB/SusD" evidence="7">
    <location>
        <begin position="338"/>
        <end position="423"/>
    </location>
</feature>
<dbReference type="Proteomes" id="UP001549749">
    <property type="component" value="Unassembled WGS sequence"/>
</dbReference>
<dbReference type="InterPro" id="IPR011990">
    <property type="entry name" value="TPR-like_helical_dom_sf"/>
</dbReference>
<keyword evidence="6" id="KW-0812">Transmembrane</keyword>